<name>W9YXQ6_9EURO</name>
<evidence type="ECO:0000256" key="1">
    <source>
        <dbReference type="SAM" id="MobiDB-lite"/>
    </source>
</evidence>
<organism evidence="2 3">
    <name type="scientific">Capronia epimyces CBS 606.96</name>
    <dbReference type="NCBI Taxonomy" id="1182542"/>
    <lineage>
        <taxon>Eukaryota</taxon>
        <taxon>Fungi</taxon>
        <taxon>Dikarya</taxon>
        <taxon>Ascomycota</taxon>
        <taxon>Pezizomycotina</taxon>
        <taxon>Eurotiomycetes</taxon>
        <taxon>Chaetothyriomycetidae</taxon>
        <taxon>Chaetothyriales</taxon>
        <taxon>Herpotrichiellaceae</taxon>
        <taxon>Capronia</taxon>
    </lineage>
</organism>
<comment type="caution">
    <text evidence="2">The sequence shown here is derived from an EMBL/GenBank/DDBJ whole genome shotgun (WGS) entry which is preliminary data.</text>
</comment>
<dbReference type="RefSeq" id="XP_007732358.1">
    <property type="nucleotide sequence ID" value="XM_007734168.1"/>
</dbReference>
<dbReference type="EMBL" id="AMGY01000003">
    <property type="protein sequence ID" value="EXJ87079.1"/>
    <property type="molecule type" value="Genomic_DNA"/>
</dbReference>
<evidence type="ECO:0000313" key="2">
    <source>
        <dbReference type="EMBL" id="EXJ87079.1"/>
    </source>
</evidence>
<reference evidence="2 3" key="1">
    <citation type="submission" date="2013-03" db="EMBL/GenBank/DDBJ databases">
        <title>The Genome Sequence of Capronia epimyces CBS 606.96.</title>
        <authorList>
            <consortium name="The Broad Institute Genomics Platform"/>
            <person name="Cuomo C."/>
            <person name="de Hoog S."/>
            <person name="Gorbushina A."/>
            <person name="Walker B."/>
            <person name="Young S.K."/>
            <person name="Zeng Q."/>
            <person name="Gargeya S."/>
            <person name="Fitzgerald M."/>
            <person name="Haas B."/>
            <person name="Abouelleil A."/>
            <person name="Allen A.W."/>
            <person name="Alvarado L."/>
            <person name="Arachchi H.M."/>
            <person name="Berlin A.M."/>
            <person name="Chapman S.B."/>
            <person name="Gainer-Dewar J."/>
            <person name="Goldberg J."/>
            <person name="Griggs A."/>
            <person name="Gujja S."/>
            <person name="Hansen M."/>
            <person name="Howarth C."/>
            <person name="Imamovic A."/>
            <person name="Ireland A."/>
            <person name="Larimer J."/>
            <person name="McCowan C."/>
            <person name="Murphy C."/>
            <person name="Pearson M."/>
            <person name="Poon T.W."/>
            <person name="Priest M."/>
            <person name="Roberts A."/>
            <person name="Saif S."/>
            <person name="Shea T."/>
            <person name="Sisk P."/>
            <person name="Sykes S."/>
            <person name="Wortman J."/>
            <person name="Nusbaum C."/>
            <person name="Birren B."/>
        </authorList>
    </citation>
    <scope>NUCLEOTIDE SEQUENCE [LARGE SCALE GENOMIC DNA]</scope>
    <source>
        <strain evidence="2 3">CBS 606.96</strain>
    </source>
</reference>
<dbReference type="Proteomes" id="UP000019478">
    <property type="component" value="Unassembled WGS sequence"/>
</dbReference>
<evidence type="ECO:0000313" key="3">
    <source>
        <dbReference type="Proteomes" id="UP000019478"/>
    </source>
</evidence>
<feature type="region of interest" description="Disordered" evidence="1">
    <location>
        <begin position="1"/>
        <end position="29"/>
    </location>
</feature>
<dbReference type="AlphaFoldDB" id="W9YXQ6"/>
<dbReference type="HOGENOM" id="CLU_1283257_0_0_1"/>
<keyword evidence="3" id="KW-1185">Reference proteome</keyword>
<dbReference type="OrthoDB" id="4120804at2759"/>
<sequence length="195" mass="21817">MIGQTSLTTAFYDDPFERPPTPPDSPLRDRFCPKSVAFLRHIAPPPPGIEPAKDCRGRPLPLPLVEAEVTDRIPLKKKPQVPPKPPGLEFYVSNRSRQGSTVDLDSATQFTTNFSPGQHLAQHESCLRQQEFCLDFNMGDADQTVSTDLDRPCCHRHETLYKRELLNGVPVEILTHTCEISHSLGRSPAAQEVEH</sequence>
<accession>W9YXQ6</accession>
<gene>
    <name evidence="2" type="ORF">A1O3_04037</name>
</gene>
<protein>
    <submittedName>
        <fullName evidence="2">Uncharacterized protein</fullName>
    </submittedName>
</protein>
<proteinExistence type="predicted"/>
<dbReference type="GeneID" id="19168158"/>